<protein>
    <recommendedName>
        <fullName evidence="8">tRNA(Ile)-lysidine synthase</fullName>
        <ecNumber evidence="8">6.3.4.19</ecNumber>
    </recommendedName>
    <alternativeName>
        <fullName evidence="8">tRNA(Ile)-2-lysyl-cytidine synthase</fullName>
    </alternativeName>
    <alternativeName>
        <fullName evidence="8">tRNA(Ile)-lysidine synthetase</fullName>
    </alternativeName>
</protein>
<evidence type="ECO:0000256" key="2">
    <source>
        <dbReference type="ARBA" id="ARBA00022490"/>
    </source>
</evidence>
<dbReference type="GO" id="GO:0006400">
    <property type="term" value="P:tRNA modification"/>
    <property type="evidence" value="ECO:0007669"/>
    <property type="project" value="UniProtKB-UniRule"/>
</dbReference>
<feature type="binding site" evidence="8">
    <location>
        <begin position="27"/>
        <end position="32"/>
    </location>
    <ligand>
        <name>ATP</name>
        <dbReference type="ChEBI" id="CHEBI:30616"/>
    </ligand>
</feature>
<evidence type="ECO:0000256" key="7">
    <source>
        <dbReference type="ARBA" id="ARBA00048539"/>
    </source>
</evidence>
<comment type="caution">
    <text evidence="10">The sequence shown here is derived from an EMBL/GenBank/DDBJ whole genome shotgun (WGS) entry which is preliminary data.</text>
</comment>
<evidence type="ECO:0000313" key="10">
    <source>
        <dbReference type="EMBL" id="RVT56756.1"/>
    </source>
</evidence>
<evidence type="ECO:0000256" key="1">
    <source>
        <dbReference type="ARBA" id="ARBA00004496"/>
    </source>
</evidence>
<sequence>MLEEKVEEYLRKKGIVLSGKKVLVGVSGGPDSLALLHFLWSRESTWNISVIAAHVDHMFRGEESLEEAKFVEDFCKDRSIPIKWKQINMPAIIEETGRNGQMTSREYRYAFYKEVMDEYEIPFLALGHHGDDQVETILMRLTRGSSAKARAGIPFSRPFGPGSLFRPFLCLEKQEIEEYCNKYMLFPRRDPSNDKEVYSRNRFRKHVLPFLKKENPNATAHFQRFSEEAAEDEAFLMEATKTIWDQVVKNQKENEITIDIEAFLSIAISLQRRCIHLILNYLYKEKISSLSAIHTNQIITLFQNPHSSGKIDLPEGLKVVKSYNLAHFQLNISPNAPFYYEILKTGEILLPNGYYIRVEYTSNTLYATEDAIIVDSDLITLPIVIRTRRNGDRIKVRGMDGMKKVKSIFIDAKIPLQERDSWPIVTDGNDNILWLPGLKKSVYSLKQANSGYNLLITYKKQ</sequence>
<reference evidence="10 11" key="1">
    <citation type="submission" date="2019-01" db="EMBL/GenBank/DDBJ databases">
        <title>Bacillus sp. M5HDSG1-1, whole genome shotgun sequence.</title>
        <authorList>
            <person name="Tuo L."/>
        </authorList>
    </citation>
    <scope>NUCLEOTIDE SEQUENCE [LARGE SCALE GENOMIC DNA]</scope>
    <source>
        <strain evidence="10 11">M5HDSG1-1</strain>
    </source>
</reference>
<dbReference type="HAMAP" id="MF_01161">
    <property type="entry name" value="tRNA_Ile_lys_synt"/>
    <property type="match status" value="1"/>
</dbReference>
<dbReference type="GO" id="GO:0005737">
    <property type="term" value="C:cytoplasm"/>
    <property type="evidence" value="ECO:0007669"/>
    <property type="project" value="UniProtKB-SubCell"/>
</dbReference>
<dbReference type="InterPro" id="IPR012094">
    <property type="entry name" value="tRNA_Ile_lys_synt"/>
</dbReference>
<dbReference type="GO" id="GO:0005524">
    <property type="term" value="F:ATP binding"/>
    <property type="evidence" value="ECO:0007669"/>
    <property type="project" value="UniProtKB-UniRule"/>
</dbReference>
<name>A0A437K3A3_9BACI</name>
<dbReference type="NCBIfam" id="TIGR02432">
    <property type="entry name" value="lysidine_TilS_N"/>
    <property type="match status" value="1"/>
</dbReference>
<dbReference type="PANTHER" id="PTHR43033">
    <property type="entry name" value="TRNA(ILE)-LYSIDINE SYNTHASE-RELATED"/>
    <property type="match status" value="1"/>
</dbReference>
<keyword evidence="4 8" id="KW-0819">tRNA processing</keyword>
<dbReference type="NCBIfam" id="TIGR02433">
    <property type="entry name" value="lysidine_TilS_C"/>
    <property type="match status" value="1"/>
</dbReference>
<dbReference type="SUPFAM" id="SSF52402">
    <property type="entry name" value="Adenine nucleotide alpha hydrolases-like"/>
    <property type="match status" value="1"/>
</dbReference>
<dbReference type="RefSeq" id="WP_127742512.1">
    <property type="nucleotide sequence ID" value="NZ_CAJCKN010000034.1"/>
</dbReference>
<comment type="catalytic activity">
    <reaction evidence="7 8">
        <text>cytidine(34) in tRNA(Ile2) + L-lysine + ATP = lysidine(34) in tRNA(Ile2) + AMP + diphosphate + H(+)</text>
        <dbReference type="Rhea" id="RHEA:43744"/>
        <dbReference type="Rhea" id="RHEA-COMP:10625"/>
        <dbReference type="Rhea" id="RHEA-COMP:10670"/>
        <dbReference type="ChEBI" id="CHEBI:15378"/>
        <dbReference type="ChEBI" id="CHEBI:30616"/>
        <dbReference type="ChEBI" id="CHEBI:32551"/>
        <dbReference type="ChEBI" id="CHEBI:33019"/>
        <dbReference type="ChEBI" id="CHEBI:82748"/>
        <dbReference type="ChEBI" id="CHEBI:83665"/>
        <dbReference type="ChEBI" id="CHEBI:456215"/>
        <dbReference type="EC" id="6.3.4.19"/>
    </reaction>
</comment>
<dbReference type="GO" id="GO:0032267">
    <property type="term" value="F:tRNA(Ile)-lysidine synthase activity"/>
    <property type="evidence" value="ECO:0007669"/>
    <property type="project" value="UniProtKB-EC"/>
</dbReference>
<comment type="subcellular location">
    <subcellularLocation>
        <location evidence="1 8">Cytoplasm</location>
    </subcellularLocation>
</comment>
<dbReference type="EC" id="6.3.4.19" evidence="8"/>
<evidence type="ECO:0000256" key="4">
    <source>
        <dbReference type="ARBA" id="ARBA00022694"/>
    </source>
</evidence>
<keyword evidence="11" id="KW-1185">Reference proteome</keyword>
<gene>
    <name evidence="8 10" type="primary">tilS</name>
    <name evidence="10" type="ORF">EM808_26440</name>
</gene>
<dbReference type="InterPro" id="IPR012795">
    <property type="entry name" value="tRNA_Ile_lys_synt_N"/>
</dbReference>
<comment type="domain">
    <text evidence="8">The N-terminal region contains the highly conserved SGGXDS motif, predicted to be a P-loop motif involved in ATP binding.</text>
</comment>
<comment type="similarity">
    <text evidence="8">Belongs to the tRNA(Ile)-lysidine synthase family.</text>
</comment>
<dbReference type="SUPFAM" id="SSF56037">
    <property type="entry name" value="PheT/TilS domain"/>
    <property type="match status" value="1"/>
</dbReference>
<dbReference type="Proteomes" id="UP000288024">
    <property type="component" value="Unassembled WGS sequence"/>
</dbReference>
<comment type="function">
    <text evidence="8">Ligates lysine onto the cytidine present at position 34 of the AUA codon-specific tRNA(Ile) that contains the anticodon CAU, in an ATP-dependent manner. Cytidine is converted to lysidine, thus changing the amino acid specificity of the tRNA from methionine to isoleucine.</text>
</comment>
<dbReference type="PANTHER" id="PTHR43033:SF1">
    <property type="entry name" value="TRNA(ILE)-LYSIDINE SYNTHASE-RELATED"/>
    <property type="match status" value="1"/>
</dbReference>
<dbReference type="InterPro" id="IPR015262">
    <property type="entry name" value="tRNA_Ile_lys_synt_subst-bd"/>
</dbReference>
<keyword evidence="2 8" id="KW-0963">Cytoplasm</keyword>
<dbReference type="InterPro" id="IPR012796">
    <property type="entry name" value="Lysidine-tRNA-synth_C"/>
</dbReference>
<evidence type="ECO:0000259" key="9">
    <source>
        <dbReference type="SMART" id="SM00977"/>
    </source>
</evidence>
<dbReference type="Pfam" id="PF11734">
    <property type="entry name" value="TilS_C"/>
    <property type="match status" value="1"/>
</dbReference>
<dbReference type="Pfam" id="PF01171">
    <property type="entry name" value="ATP_bind_3"/>
    <property type="match status" value="1"/>
</dbReference>
<evidence type="ECO:0000256" key="8">
    <source>
        <dbReference type="HAMAP-Rule" id="MF_01161"/>
    </source>
</evidence>
<dbReference type="SMART" id="SM00977">
    <property type="entry name" value="TilS_C"/>
    <property type="match status" value="1"/>
</dbReference>
<evidence type="ECO:0000256" key="5">
    <source>
        <dbReference type="ARBA" id="ARBA00022741"/>
    </source>
</evidence>
<dbReference type="CDD" id="cd01992">
    <property type="entry name" value="TilS_N"/>
    <property type="match status" value="1"/>
</dbReference>
<dbReference type="InterPro" id="IPR011063">
    <property type="entry name" value="TilS/TtcA_N"/>
</dbReference>
<dbReference type="EMBL" id="RZTZ01000022">
    <property type="protein sequence ID" value="RVT56756.1"/>
    <property type="molecule type" value="Genomic_DNA"/>
</dbReference>
<dbReference type="SUPFAM" id="SSF82829">
    <property type="entry name" value="MesJ substrate recognition domain-like"/>
    <property type="match status" value="1"/>
</dbReference>
<dbReference type="AlphaFoldDB" id="A0A437K3A3"/>
<keyword evidence="6 8" id="KW-0067">ATP-binding</keyword>
<accession>A0A437K3A3</accession>
<keyword evidence="3 8" id="KW-0436">Ligase</keyword>
<feature type="domain" description="Lysidine-tRNA(Ile) synthetase C-terminal" evidence="9">
    <location>
        <begin position="383"/>
        <end position="456"/>
    </location>
</feature>
<dbReference type="InterPro" id="IPR014729">
    <property type="entry name" value="Rossmann-like_a/b/a_fold"/>
</dbReference>
<dbReference type="Gene3D" id="3.40.50.620">
    <property type="entry name" value="HUPs"/>
    <property type="match status" value="1"/>
</dbReference>
<keyword evidence="5 8" id="KW-0547">Nucleotide-binding</keyword>
<dbReference type="Gene3D" id="3.30.465.60">
    <property type="match status" value="1"/>
</dbReference>
<proteinExistence type="inferred from homology"/>
<evidence type="ECO:0000313" key="11">
    <source>
        <dbReference type="Proteomes" id="UP000288024"/>
    </source>
</evidence>
<organism evidence="10 11">
    <name type="scientific">Niallia taxi</name>
    <dbReference type="NCBI Taxonomy" id="2499688"/>
    <lineage>
        <taxon>Bacteria</taxon>
        <taxon>Bacillati</taxon>
        <taxon>Bacillota</taxon>
        <taxon>Bacilli</taxon>
        <taxon>Bacillales</taxon>
        <taxon>Bacillaceae</taxon>
        <taxon>Niallia</taxon>
    </lineage>
</organism>
<dbReference type="Pfam" id="PF09179">
    <property type="entry name" value="TilS"/>
    <property type="match status" value="1"/>
</dbReference>
<evidence type="ECO:0000256" key="6">
    <source>
        <dbReference type="ARBA" id="ARBA00022840"/>
    </source>
</evidence>
<evidence type="ECO:0000256" key="3">
    <source>
        <dbReference type="ARBA" id="ARBA00022598"/>
    </source>
</evidence>